<dbReference type="SUPFAM" id="SSF56219">
    <property type="entry name" value="DNase I-like"/>
    <property type="match status" value="1"/>
</dbReference>
<dbReference type="InterPro" id="IPR044730">
    <property type="entry name" value="RNase_H-like_dom_plant"/>
</dbReference>
<organism evidence="3 4">
    <name type="scientific">Hibiscus sabdariffa</name>
    <name type="common">roselle</name>
    <dbReference type="NCBI Taxonomy" id="183260"/>
    <lineage>
        <taxon>Eukaryota</taxon>
        <taxon>Viridiplantae</taxon>
        <taxon>Streptophyta</taxon>
        <taxon>Embryophyta</taxon>
        <taxon>Tracheophyta</taxon>
        <taxon>Spermatophyta</taxon>
        <taxon>Magnoliopsida</taxon>
        <taxon>eudicotyledons</taxon>
        <taxon>Gunneridae</taxon>
        <taxon>Pentapetalae</taxon>
        <taxon>rosids</taxon>
        <taxon>malvids</taxon>
        <taxon>Malvales</taxon>
        <taxon>Malvaceae</taxon>
        <taxon>Malvoideae</taxon>
        <taxon>Hibiscus</taxon>
    </lineage>
</organism>
<dbReference type="SMART" id="SM00360">
    <property type="entry name" value="RRM"/>
    <property type="match status" value="1"/>
</dbReference>
<evidence type="ECO:0000313" key="3">
    <source>
        <dbReference type="EMBL" id="KAK9000885.1"/>
    </source>
</evidence>
<evidence type="ECO:0000313" key="4">
    <source>
        <dbReference type="Proteomes" id="UP001396334"/>
    </source>
</evidence>
<dbReference type="CDD" id="cd00590">
    <property type="entry name" value="RRM_SF"/>
    <property type="match status" value="1"/>
</dbReference>
<dbReference type="Gene3D" id="3.60.10.10">
    <property type="entry name" value="Endonuclease/exonuclease/phosphatase"/>
    <property type="match status" value="1"/>
</dbReference>
<feature type="domain" description="RRM" evidence="2">
    <location>
        <begin position="29"/>
        <end position="109"/>
    </location>
</feature>
<accession>A0ABR2QJN8</accession>
<dbReference type="Pfam" id="PF13456">
    <property type="entry name" value="RVT_3"/>
    <property type="match status" value="1"/>
</dbReference>
<dbReference type="Gene3D" id="3.30.70.330">
    <property type="match status" value="1"/>
</dbReference>
<name>A0ABR2QJN8_9ROSI</name>
<dbReference type="InterPro" id="IPR002156">
    <property type="entry name" value="RNaseH_domain"/>
</dbReference>
<gene>
    <name evidence="3" type="ORF">V6N11_081367</name>
</gene>
<reference evidence="3 4" key="1">
    <citation type="journal article" date="2024" name="G3 (Bethesda)">
        <title>Genome assembly of Hibiscus sabdariffa L. provides insights into metabolisms of medicinal natural products.</title>
        <authorList>
            <person name="Kim T."/>
        </authorList>
    </citation>
    <scope>NUCLEOTIDE SEQUENCE [LARGE SCALE GENOMIC DNA]</scope>
    <source>
        <strain evidence="3">TK-2024</strain>
        <tissue evidence="3">Old leaves</tissue>
    </source>
</reference>
<dbReference type="InterPro" id="IPR053151">
    <property type="entry name" value="RNase_H-like"/>
</dbReference>
<keyword evidence="1" id="KW-0694">RNA-binding</keyword>
<dbReference type="SUPFAM" id="SSF54928">
    <property type="entry name" value="RNA-binding domain, RBD"/>
    <property type="match status" value="1"/>
</dbReference>
<dbReference type="CDD" id="cd06222">
    <property type="entry name" value="RNase_H_like"/>
    <property type="match status" value="1"/>
</dbReference>
<dbReference type="InterPro" id="IPR036691">
    <property type="entry name" value="Endo/exonu/phosph_ase_sf"/>
</dbReference>
<keyword evidence="4" id="KW-1185">Reference proteome</keyword>
<dbReference type="InterPro" id="IPR012337">
    <property type="entry name" value="RNaseH-like_sf"/>
</dbReference>
<dbReference type="SUPFAM" id="SSF53098">
    <property type="entry name" value="Ribonuclease H-like"/>
    <property type="match status" value="1"/>
</dbReference>
<dbReference type="EMBL" id="JBBPBN010000037">
    <property type="protein sequence ID" value="KAK9000885.1"/>
    <property type="molecule type" value="Genomic_DNA"/>
</dbReference>
<comment type="caution">
    <text evidence="3">The sequence shown here is derived from an EMBL/GenBank/DDBJ whole genome shotgun (WGS) entry which is preliminary data.</text>
</comment>
<sequence length="1175" mass="130594">MEIRKGSARGYRVSGRFSQSANGKHVSEWTVFVDNLSRRVSRGAIWELFSHYGKVSQVFISMANKKPRYQFSTFAFVRFVSGKSMELAIEKMNNAKIDGRIITVSKARFPMSYNKMNNFNDSVYRSVEKNRADQGSFGKINKGQVGIDSQSRNKGVKNHKDSVALDSRTFKDVLLGKPKIGVTRESKEDSRIHLVERVGSKSLFDIHILVKDTIWIDMSLAGVMKQSFDLDFIQKALLSDGINAKVASWGNSPLSCIVTFKSASDRDDAWSKREEGLLYWFDYLEPLVNEKGVPVSFIFVSLIGVPLQCWHESFFVNLGNRWGSFIAIDQATKNASDFSSAKMIIRAESPFDIPNVIKVRSMGRIFAIKVNFENQLNFQSNENLGGEEVHFADVWPGHVADGENEKEGFDSLSQSSSPDLDVPAAIDRSVPMGDISHNVGLIPNLSHSIKSDTRFPRNVDNVVVHGPDNNHLSTAGRSVTAAVGINCDVAWAGLNNSSCQARVGDLSDLGLIAAAKICCGVISTNSIDGPINLVAANSSEPNDALHCSPSFEMVPDSFEGLDNSLALKNGQDNQSKLGQSPRALSSLHAGMNERFQCYGDLDFFNPIHRKEIRSTIRDSLEDAEVPAVARNSASMEGEDNNINEANAVWEVSQILGIAFKGGKDLFLKRVRELEEELRKKESKIDDPKPSFWRKIWNNPNLKSVFSPSVGSAGGLISMWNGDVFIASSHIITQRFIAITGVLKDLNFECGFLNIYAPTADAEKRQFFSEISEFLSNSSLPWCVCGDFNLYLHEDEKVGGPVNFAYMEVLKNFIQGTGLVDLPLKGGAFTWSSLRDPPTLIRLDRFLVSSEFLSTFESMEQHLLHKSISDHNAIALINEVCHWGSRPFKFFNYLLDESGFVDMVISNLQGATSGRKKVRALKMLKGAKVAIKEWSDKNNNFSGKNIEALQKEIKELESLQAQGMGDANSHKEIVDLRGKLWKELRIEERAWLQKSRTRIALWFKAKFPDSLCFVDDLIADPSVGDRLSASKRRFTKQQVWEAPPIWFLKLNVDGAMVSNGSKGGIAGIVRNNLGVCLVTFSLPIGPGPPIMAELEAIFHGLSVFFSNHGFKKFRLILETGCSVAFEWISNSTPCPTTFEPLVRRCRDIIASFSVVFRHVPREINLAADSLAKEGIG</sequence>
<dbReference type="Pfam" id="PF00076">
    <property type="entry name" value="RRM_1"/>
    <property type="match status" value="1"/>
</dbReference>
<dbReference type="PROSITE" id="PS50102">
    <property type="entry name" value="RRM"/>
    <property type="match status" value="1"/>
</dbReference>
<dbReference type="InterPro" id="IPR035979">
    <property type="entry name" value="RBD_domain_sf"/>
</dbReference>
<dbReference type="InterPro" id="IPR012677">
    <property type="entry name" value="Nucleotide-bd_a/b_plait_sf"/>
</dbReference>
<dbReference type="PANTHER" id="PTHR47723:SF19">
    <property type="entry name" value="POLYNUCLEOTIDYL TRANSFERASE, RIBONUCLEASE H-LIKE SUPERFAMILY PROTEIN"/>
    <property type="match status" value="1"/>
</dbReference>
<dbReference type="Proteomes" id="UP001396334">
    <property type="component" value="Unassembled WGS sequence"/>
</dbReference>
<dbReference type="InterPro" id="IPR000504">
    <property type="entry name" value="RRM_dom"/>
</dbReference>
<dbReference type="InterPro" id="IPR036397">
    <property type="entry name" value="RNaseH_sf"/>
</dbReference>
<protein>
    <recommendedName>
        <fullName evidence="2">RRM domain-containing protein</fullName>
    </recommendedName>
</protein>
<dbReference type="PANTHER" id="PTHR47723">
    <property type="entry name" value="OS05G0353850 PROTEIN"/>
    <property type="match status" value="1"/>
</dbReference>
<evidence type="ECO:0000256" key="1">
    <source>
        <dbReference type="PROSITE-ProRule" id="PRU00176"/>
    </source>
</evidence>
<dbReference type="Gene3D" id="3.30.420.10">
    <property type="entry name" value="Ribonuclease H-like superfamily/Ribonuclease H"/>
    <property type="match status" value="1"/>
</dbReference>
<proteinExistence type="predicted"/>
<evidence type="ECO:0000259" key="2">
    <source>
        <dbReference type="PROSITE" id="PS50102"/>
    </source>
</evidence>